<keyword evidence="4" id="KW-1185">Reference proteome</keyword>
<feature type="coiled-coil region" evidence="1">
    <location>
        <begin position="267"/>
        <end position="294"/>
    </location>
</feature>
<evidence type="ECO:0000313" key="4">
    <source>
        <dbReference type="Proteomes" id="UP000683360"/>
    </source>
</evidence>
<feature type="domain" description="BHLH" evidence="2">
    <location>
        <begin position="224"/>
        <end position="277"/>
    </location>
</feature>
<dbReference type="AlphaFoldDB" id="A0A8S3T4H1"/>
<protein>
    <recommendedName>
        <fullName evidence="2">BHLH domain-containing protein</fullName>
    </recommendedName>
</protein>
<evidence type="ECO:0000256" key="1">
    <source>
        <dbReference type="SAM" id="Coils"/>
    </source>
</evidence>
<organism evidence="3 4">
    <name type="scientific">Mytilus edulis</name>
    <name type="common">Blue mussel</name>
    <dbReference type="NCBI Taxonomy" id="6550"/>
    <lineage>
        <taxon>Eukaryota</taxon>
        <taxon>Metazoa</taxon>
        <taxon>Spiralia</taxon>
        <taxon>Lophotrochozoa</taxon>
        <taxon>Mollusca</taxon>
        <taxon>Bivalvia</taxon>
        <taxon>Autobranchia</taxon>
        <taxon>Pteriomorphia</taxon>
        <taxon>Mytilida</taxon>
        <taxon>Mytiloidea</taxon>
        <taxon>Mytilidae</taxon>
        <taxon>Mytilinae</taxon>
        <taxon>Mytilus</taxon>
    </lineage>
</organism>
<dbReference type="EMBL" id="CAJPWZ010001848">
    <property type="protein sequence ID" value="CAG2225415.1"/>
    <property type="molecule type" value="Genomic_DNA"/>
</dbReference>
<dbReference type="PANTHER" id="PTHR47163">
    <property type="entry name" value="DDE_TNP_IS1595 DOMAIN-CONTAINING PROTEIN"/>
    <property type="match status" value="1"/>
</dbReference>
<dbReference type="GO" id="GO:0046983">
    <property type="term" value="F:protein dimerization activity"/>
    <property type="evidence" value="ECO:0007669"/>
    <property type="project" value="InterPro"/>
</dbReference>
<comment type="caution">
    <text evidence="3">The sequence shown here is derived from an EMBL/GenBank/DDBJ whole genome shotgun (WGS) entry which is preliminary data.</text>
</comment>
<keyword evidence="1" id="KW-0175">Coiled coil</keyword>
<dbReference type="PANTHER" id="PTHR47163:SF3">
    <property type="entry name" value="PROTEIN CBG18017"/>
    <property type="match status" value="1"/>
</dbReference>
<evidence type="ECO:0000313" key="3">
    <source>
        <dbReference type="EMBL" id="CAG2225415.1"/>
    </source>
</evidence>
<reference evidence="3" key="1">
    <citation type="submission" date="2021-03" db="EMBL/GenBank/DDBJ databases">
        <authorList>
            <person name="Bekaert M."/>
        </authorList>
    </citation>
    <scope>NUCLEOTIDE SEQUENCE</scope>
</reference>
<accession>A0A8S3T4H1</accession>
<name>A0A8S3T4H1_MYTED</name>
<sequence length="317" mass="36553">MIRFQGDVELDESLFGRKIKYNRGKPTGNRIWIFGMIERSSNKIVMYPVDSRGADVLIPLIQKHIEPGSSKPSCLSLQADSKDVYIWAPRFSSGIPIVVDESLSPNRQISPVVNESLSTNRDISPFIENQAIPSVRQCSWSMENCTNRQRRKNLKELIQERQNLEILIRQNWKATKTSRVTIPNNLEHVFGSTPIETINKLSRNNDIDRESLPTPTPKKIVTIIRSTNHNVLERESRRKMADLFTGLKHSIPKYSDKKQSIPKIKILQEAEKYIISLTKESSDLEHEKEKLQRQNFLLNEYLKHCHSEDVITVLPLT</sequence>
<dbReference type="InterPro" id="IPR011598">
    <property type="entry name" value="bHLH_dom"/>
</dbReference>
<dbReference type="InterPro" id="IPR036638">
    <property type="entry name" value="HLH_DNA-bd_sf"/>
</dbReference>
<proteinExistence type="predicted"/>
<evidence type="ECO:0000259" key="2">
    <source>
        <dbReference type="PROSITE" id="PS50888"/>
    </source>
</evidence>
<dbReference type="SUPFAM" id="SSF47459">
    <property type="entry name" value="HLH, helix-loop-helix DNA-binding domain"/>
    <property type="match status" value="1"/>
</dbReference>
<dbReference type="PROSITE" id="PS50888">
    <property type="entry name" value="BHLH"/>
    <property type="match status" value="1"/>
</dbReference>
<gene>
    <name evidence="3" type="ORF">MEDL_38535</name>
</gene>
<dbReference type="Gene3D" id="4.10.280.10">
    <property type="entry name" value="Helix-loop-helix DNA-binding domain"/>
    <property type="match status" value="1"/>
</dbReference>
<dbReference type="OrthoDB" id="6412411at2759"/>
<dbReference type="Proteomes" id="UP000683360">
    <property type="component" value="Unassembled WGS sequence"/>
</dbReference>
<dbReference type="InterPro" id="IPR053164">
    <property type="entry name" value="IS1016-like_transposase"/>
</dbReference>
<dbReference type="Pfam" id="PF00010">
    <property type="entry name" value="HLH"/>
    <property type="match status" value="1"/>
</dbReference>